<accession>A0A1A8XID2</accession>
<gene>
    <name evidence="6" type="primary">yhbC</name>
    <name evidence="3" type="synonym">rimP</name>
    <name evidence="6" type="ORF">ACCAA_20028</name>
</gene>
<dbReference type="PANTHER" id="PTHR33867">
    <property type="entry name" value="RIBOSOME MATURATION FACTOR RIMP"/>
    <property type="match status" value="1"/>
</dbReference>
<name>A0A1A8XID2_9PROT</name>
<evidence type="ECO:0000256" key="3">
    <source>
        <dbReference type="HAMAP-Rule" id="MF_01077"/>
    </source>
</evidence>
<evidence type="ECO:0000256" key="1">
    <source>
        <dbReference type="ARBA" id="ARBA00022490"/>
    </source>
</evidence>
<comment type="similarity">
    <text evidence="3">Belongs to the RimP family.</text>
</comment>
<dbReference type="Gene3D" id="2.30.30.180">
    <property type="entry name" value="Ribosome maturation factor RimP, C-terminal domain"/>
    <property type="match status" value="1"/>
</dbReference>
<dbReference type="AlphaFoldDB" id="A0A1A8XID2"/>
<evidence type="ECO:0000259" key="5">
    <source>
        <dbReference type="Pfam" id="PF17384"/>
    </source>
</evidence>
<dbReference type="InterPro" id="IPR028989">
    <property type="entry name" value="RimP_N"/>
</dbReference>
<dbReference type="InterPro" id="IPR003728">
    <property type="entry name" value="Ribosome_maturation_RimP"/>
</dbReference>
<keyword evidence="2 3" id="KW-0690">Ribosome biogenesis</keyword>
<dbReference type="InterPro" id="IPR035956">
    <property type="entry name" value="RimP_N_sf"/>
</dbReference>
<feature type="domain" description="Ribosome maturation factor RimP N-terminal" evidence="4">
    <location>
        <begin position="7"/>
        <end position="77"/>
    </location>
</feature>
<dbReference type="Proteomes" id="UP000199169">
    <property type="component" value="Unassembled WGS sequence"/>
</dbReference>
<dbReference type="InterPro" id="IPR028998">
    <property type="entry name" value="RimP_C"/>
</dbReference>
<comment type="subcellular location">
    <subcellularLocation>
        <location evidence="3">Cytoplasm</location>
    </subcellularLocation>
</comment>
<evidence type="ECO:0000256" key="2">
    <source>
        <dbReference type="ARBA" id="ARBA00022517"/>
    </source>
</evidence>
<dbReference type="GO" id="GO:0006412">
    <property type="term" value="P:translation"/>
    <property type="evidence" value="ECO:0007669"/>
    <property type="project" value="TreeGrafter"/>
</dbReference>
<dbReference type="HAMAP" id="MF_01077">
    <property type="entry name" value="RimP"/>
    <property type="match status" value="1"/>
</dbReference>
<dbReference type="NCBIfam" id="NF000929">
    <property type="entry name" value="PRK00092.2-1"/>
    <property type="match status" value="1"/>
</dbReference>
<dbReference type="SUPFAM" id="SSF74942">
    <property type="entry name" value="YhbC-like, C-terminal domain"/>
    <property type="match status" value="1"/>
</dbReference>
<dbReference type="Pfam" id="PF17384">
    <property type="entry name" value="DUF150_C"/>
    <property type="match status" value="1"/>
</dbReference>
<dbReference type="GO" id="GO:0005829">
    <property type="term" value="C:cytosol"/>
    <property type="evidence" value="ECO:0007669"/>
    <property type="project" value="TreeGrafter"/>
</dbReference>
<sequence length="155" mass="17412">MDLHEILEVTVTGLGYELVDVERSPRGRLLRVFIDKPEKHRGVDVEDCALVSDQLSRVLLVENVDYDHLEVSSPGIDRPLKKEADFERFAGSMITVKLRLPLNGRRNFSGMLQGVHDGKVRLQIDSGEVDFDLVNVDKARLVPNFDLTKSSDGLV</sequence>
<dbReference type="GO" id="GO:0000028">
    <property type="term" value="P:ribosomal small subunit assembly"/>
    <property type="evidence" value="ECO:0007669"/>
    <property type="project" value="TreeGrafter"/>
</dbReference>
<dbReference type="Pfam" id="PF02576">
    <property type="entry name" value="RimP_N"/>
    <property type="match status" value="1"/>
</dbReference>
<dbReference type="PANTHER" id="PTHR33867:SF1">
    <property type="entry name" value="RIBOSOME MATURATION FACTOR RIMP"/>
    <property type="match status" value="1"/>
</dbReference>
<dbReference type="SUPFAM" id="SSF75420">
    <property type="entry name" value="YhbC-like, N-terminal domain"/>
    <property type="match status" value="1"/>
</dbReference>
<keyword evidence="1 3" id="KW-0963">Cytoplasm</keyword>
<organism evidence="6 7">
    <name type="scientific">Candidatus Accumulibacter aalborgensis</name>
    <dbReference type="NCBI Taxonomy" id="1860102"/>
    <lineage>
        <taxon>Bacteria</taxon>
        <taxon>Pseudomonadati</taxon>
        <taxon>Pseudomonadota</taxon>
        <taxon>Betaproteobacteria</taxon>
        <taxon>Candidatus Accumulibacter</taxon>
    </lineage>
</organism>
<dbReference type="CDD" id="cd01734">
    <property type="entry name" value="YlxS_C"/>
    <property type="match status" value="1"/>
</dbReference>
<dbReference type="RefSeq" id="WP_186406235.1">
    <property type="nucleotide sequence ID" value="NZ_FLQX01000094.1"/>
</dbReference>
<proteinExistence type="inferred from homology"/>
<comment type="function">
    <text evidence="3">Required for maturation of 30S ribosomal subunits.</text>
</comment>
<protein>
    <recommendedName>
        <fullName evidence="3">Ribosome maturation factor RimP</fullName>
    </recommendedName>
</protein>
<evidence type="ECO:0000259" key="4">
    <source>
        <dbReference type="Pfam" id="PF02576"/>
    </source>
</evidence>
<dbReference type="Gene3D" id="3.30.300.70">
    <property type="entry name" value="RimP-like superfamily, N-terminal"/>
    <property type="match status" value="1"/>
</dbReference>
<keyword evidence="7" id="KW-1185">Reference proteome</keyword>
<feature type="domain" description="Ribosome maturation factor RimP C-terminal" evidence="5">
    <location>
        <begin position="80"/>
        <end position="145"/>
    </location>
</feature>
<evidence type="ECO:0000313" key="6">
    <source>
        <dbReference type="EMBL" id="SBT04905.1"/>
    </source>
</evidence>
<dbReference type="EMBL" id="FLQX01000094">
    <property type="protein sequence ID" value="SBT04905.1"/>
    <property type="molecule type" value="Genomic_DNA"/>
</dbReference>
<evidence type="ECO:0000313" key="7">
    <source>
        <dbReference type="Proteomes" id="UP000199169"/>
    </source>
</evidence>
<reference evidence="6 7" key="1">
    <citation type="submission" date="2016-06" db="EMBL/GenBank/DDBJ databases">
        <authorList>
            <person name="Kjaerup R.B."/>
            <person name="Dalgaard T.S."/>
            <person name="Juul-Madsen H.R."/>
        </authorList>
    </citation>
    <scope>NUCLEOTIDE SEQUENCE [LARGE SCALE GENOMIC DNA]</scope>
    <source>
        <strain evidence="6">3</strain>
    </source>
</reference>
<dbReference type="InterPro" id="IPR036847">
    <property type="entry name" value="RimP_C_sf"/>
</dbReference>
<dbReference type="STRING" id="1860102.ACCAA_20028"/>